<proteinExistence type="predicted"/>
<keyword evidence="2" id="KW-1133">Transmembrane helix</keyword>
<keyword evidence="2" id="KW-0472">Membrane</keyword>
<dbReference type="Proteomes" id="UP000219669">
    <property type="component" value="Unassembled WGS sequence"/>
</dbReference>
<dbReference type="OrthoDB" id="8611775at2"/>
<protein>
    <submittedName>
        <fullName evidence="3">Uncharacterized protein</fullName>
    </submittedName>
</protein>
<accession>A0A286EJY3</accession>
<gene>
    <name evidence="3" type="ORF">SAMN02746062_02132</name>
</gene>
<name>A0A286EJY3_9NEIS</name>
<dbReference type="AlphaFoldDB" id="A0A286EJY3"/>
<evidence type="ECO:0000313" key="3">
    <source>
        <dbReference type="EMBL" id="SOD71216.1"/>
    </source>
</evidence>
<keyword evidence="2" id="KW-0812">Transmembrane</keyword>
<reference evidence="3 4" key="1">
    <citation type="submission" date="2017-09" db="EMBL/GenBank/DDBJ databases">
        <authorList>
            <person name="Ehlers B."/>
            <person name="Leendertz F.H."/>
        </authorList>
    </citation>
    <scope>NUCLEOTIDE SEQUENCE [LARGE SCALE GENOMIC DNA]</scope>
    <source>
        <strain evidence="3 4">DSM 16848</strain>
    </source>
</reference>
<feature type="region of interest" description="Disordered" evidence="1">
    <location>
        <begin position="122"/>
        <end position="143"/>
    </location>
</feature>
<keyword evidence="4" id="KW-1185">Reference proteome</keyword>
<evidence type="ECO:0000313" key="4">
    <source>
        <dbReference type="Proteomes" id="UP000219669"/>
    </source>
</evidence>
<dbReference type="RefSeq" id="WP_097115082.1">
    <property type="nucleotide sequence ID" value="NZ_CP083931.1"/>
</dbReference>
<evidence type="ECO:0000256" key="2">
    <source>
        <dbReference type="SAM" id="Phobius"/>
    </source>
</evidence>
<organism evidence="3 4">
    <name type="scientific">Alysiella filiformis DSM 16848</name>
    <dbReference type="NCBI Taxonomy" id="1120981"/>
    <lineage>
        <taxon>Bacteria</taxon>
        <taxon>Pseudomonadati</taxon>
        <taxon>Pseudomonadota</taxon>
        <taxon>Betaproteobacteria</taxon>
        <taxon>Neisseriales</taxon>
        <taxon>Neisseriaceae</taxon>
        <taxon>Alysiella</taxon>
    </lineage>
</organism>
<feature type="transmembrane region" description="Helical" evidence="2">
    <location>
        <begin position="7"/>
        <end position="24"/>
    </location>
</feature>
<feature type="transmembrane region" description="Helical" evidence="2">
    <location>
        <begin position="30"/>
        <end position="52"/>
    </location>
</feature>
<sequence>MDKQRLILIWLAMAAVFTVIAYLLGASWLWAVVIGVLLVAAIVGGATGFMYFKQKKLLDSAAKFNIDLKNGKINPADLRRMYFSGGQARKDALFIATRAMNCSVAEAERRLSEKITKQAAMQESMKMQQAHKGKGKNKGQFGR</sequence>
<evidence type="ECO:0000256" key="1">
    <source>
        <dbReference type="SAM" id="MobiDB-lite"/>
    </source>
</evidence>
<dbReference type="EMBL" id="OCNF01000027">
    <property type="protein sequence ID" value="SOD71216.1"/>
    <property type="molecule type" value="Genomic_DNA"/>
</dbReference>